<proteinExistence type="predicted"/>
<feature type="non-terminal residue" evidence="1">
    <location>
        <position position="181"/>
    </location>
</feature>
<sequence>MWQLYWMSPYDETIVLDADILFLNDYSYWWDYLSKFDMLFPNTIINYRQETINHTQYDKILTEHNFRPAYEKMFYFKKGQFAQEFFTMLEQILKNYRSISTEIFYDYRPTSLRTSHIFPACIKMLGIEDTVYDKNNIFKYVDMKLSCLNANIIKWDEDLEYWGDYKEYYIENFKQYYPLHY</sequence>
<accession>A0A381XTA2</accession>
<dbReference type="EMBL" id="UINC01016313">
    <property type="protein sequence ID" value="SVA68004.1"/>
    <property type="molecule type" value="Genomic_DNA"/>
</dbReference>
<name>A0A381XTA2_9ZZZZ</name>
<organism evidence="1">
    <name type="scientific">marine metagenome</name>
    <dbReference type="NCBI Taxonomy" id="408172"/>
    <lineage>
        <taxon>unclassified sequences</taxon>
        <taxon>metagenomes</taxon>
        <taxon>ecological metagenomes</taxon>
    </lineage>
</organism>
<evidence type="ECO:0000313" key="1">
    <source>
        <dbReference type="EMBL" id="SVA68004.1"/>
    </source>
</evidence>
<protein>
    <recommendedName>
        <fullName evidence="2">Nucleotide-diphospho-sugar transferase domain-containing protein</fullName>
    </recommendedName>
</protein>
<evidence type="ECO:0008006" key="2">
    <source>
        <dbReference type="Google" id="ProtNLM"/>
    </source>
</evidence>
<dbReference type="AlphaFoldDB" id="A0A381XTA2"/>
<reference evidence="1" key="1">
    <citation type="submission" date="2018-05" db="EMBL/GenBank/DDBJ databases">
        <authorList>
            <person name="Lanie J.A."/>
            <person name="Ng W.-L."/>
            <person name="Kazmierczak K.M."/>
            <person name="Andrzejewski T.M."/>
            <person name="Davidsen T.M."/>
            <person name="Wayne K.J."/>
            <person name="Tettelin H."/>
            <person name="Glass J.I."/>
            <person name="Rusch D."/>
            <person name="Podicherti R."/>
            <person name="Tsui H.-C.T."/>
            <person name="Winkler M.E."/>
        </authorList>
    </citation>
    <scope>NUCLEOTIDE SEQUENCE</scope>
</reference>
<gene>
    <name evidence="1" type="ORF">METZ01_LOCUS120858</name>
</gene>
<feature type="non-terminal residue" evidence="1">
    <location>
        <position position="1"/>
    </location>
</feature>